<feature type="domain" description="Agenet" evidence="1">
    <location>
        <begin position="12"/>
        <end position="79"/>
    </location>
</feature>
<proteinExistence type="predicted"/>
<gene>
    <name evidence="2" type="ORF">EHUX00137_LOCUS29714</name>
</gene>
<reference evidence="2" key="1">
    <citation type="submission" date="2021-01" db="EMBL/GenBank/DDBJ databases">
        <authorList>
            <person name="Corre E."/>
            <person name="Pelletier E."/>
            <person name="Niang G."/>
            <person name="Scheremetjew M."/>
            <person name="Finn R."/>
            <person name="Kale V."/>
            <person name="Holt S."/>
            <person name="Cochrane G."/>
            <person name="Meng A."/>
            <person name="Brown T."/>
            <person name="Cohen L."/>
        </authorList>
    </citation>
    <scope>NUCLEOTIDE SEQUENCE</scope>
    <source>
        <strain evidence="2">379</strain>
    </source>
</reference>
<protein>
    <recommendedName>
        <fullName evidence="1">Agenet domain-containing protein</fullName>
    </recommendedName>
</protein>
<dbReference type="Pfam" id="PF05641">
    <property type="entry name" value="Agenet"/>
    <property type="match status" value="1"/>
</dbReference>
<sequence>MARVQGRGSFRPRWRPGDAVEVAWRGKGFEGSWTAAEVLVLDGPRHAMVRFAEFVDEVGSRLVERLELERLRLVPPPHGAPWTPRVGERVEGLWNDCWWEGCVRELDALKGVLFEYDRYANWSWLPLRAVRPRPPLWSYYPERQPLSGEEEEGA</sequence>
<dbReference type="AlphaFoldDB" id="A0A7S3SZV3"/>
<dbReference type="PANTHER" id="PTHR31917">
    <property type="entry name" value="AGENET DOMAIN-CONTAINING PROTEIN-RELATED"/>
    <property type="match status" value="1"/>
</dbReference>
<dbReference type="InterPro" id="IPR014002">
    <property type="entry name" value="Agenet_dom_plant"/>
</dbReference>
<dbReference type="EMBL" id="HBIR01038075">
    <property type="protein sequence ID" value="CAE0569618.1"/>
    <property type="molecule type" value="Transcribed_RNA"/>
</dbReference>
<evidence type="ECO:0000259" key="1">
    <source>
        <dbReference type="SMART" id="SM00743"/>
    </source>
</evidence>
<evidence type="ECO:0000313" key="2">
    <source>
        <dbReference type="EMBL" id="CAE0569618.1"/>
    </source>
</evidence>
<organism evidence="2">
    <name type="scientific">Emiliania huxleyi</name>
    <name type="common">Coccolithophore</name>
    <name type="synonym">Pontosphaera huxleyi</name>
    <dbReference type="NCBI Taxonomy" id="2903"/>
    <lineage>
        <taxon>Eukaryota</taxon>
        <taxon>Haptista</taxon>
        <taxon>Haptophyta</taxon>
        <taxon>Prymnesiophyceae</taxon>
        <taxon>Isochrysidales</taxon>
        <taxon>Noelaerhabdaceae</taxon>
        <taxon>Emiliania</taxon>
    </lineage>
</organism>
<dbReference type="InterPro" id="IPR008395">
    <property type="entry name" value="Agenet-like_dom"/>
</dbReference>
<dbReference type="PANTHER" id="PTHR31917:SF101">
    <property type="entry name" value="OS07G0607300 PROTEIN"/>
    <property type="match status" value="1"/>
</dbReference>
<dbReference type="SMART" id="SM00743">
    <property type="entry name" value="Agenet"/>
    <property type="match status" value="1"/>
</dbReference>
<name>A0A7S3SZV3_EMIHU</name>
<accession>A0A7S3SZV3</accession>